<dbReference type="GO" id="GO:0022857">
    <property type="term" value="F:transmembrane transporter activity"/>
    <property type="evidence" value="ECO:0007669"/>
    <property type="project" value="InterPro"/>
</dbReference>
<evidence type="ECO:0000256" key="7">
    <source>
        <dbReference type="ARBA" id="ARBA00022989"/>
    </source>
</evidence>
<dbReference type="InterPro" id="IPR001507">
    <property type="entry name" value="ZP_dom"/>
</dbReference>
<dbReference type="PANTHER" id="PTHR22907">
    <property type="entry name" value="GH04558P"/>
    <property type="match status" value="1"/>
</dbReference>
<feature type="transmembrane region" description="Helical" evidence="9">
    <location>
        <begin position="706"/>
        <end position="727"/>
    </location>
</feature>
<proteinExistence type="predicted"/>
<dbReference type="PANTHER" id="PTHR22907:SF54">
    <property type="entry name" value="GH04558P"/>
    <property type="match status" value="1"/>
</dbReference>
<keyword evidence="4" id="KW-1003">Cell membrane</keyword>
<dbReference type="AlphaFoldDB" id="A0A914XRR5"/>
<dbReference type="SUPFAM" id="SSF103473">
    <property type="entry name" value="MFS general substrate transporter"/>
    <property type="match status" value="1"/>
</dbReference>
<keyword evidence="13" id="KW-1185">Reference proteome</keyword>
<dbReference type="InterPro" id="IPR036259">
    <property type="entry name" value="MFS_trans_sf"/>
</dbReference>
<evidence type="ECO:0000256" key="5">
    <source>
        <dbReference type="ARBA" id="ARBA00022692"/>
    </source>
</evidence>
<evidence type="ECO:0000313" key="14">
    <source>
        <dbReference type="WBParaSite" id="PSAMB.scaffold999size40496.g10216.t1"/>
    </source>
</evidence>
<evidence type="ECO:0000259" key="11">
    <source>
        <dbReference type="PROSITE" id="PS50850"/>
    </source>
</evidence>
<keyword evidence="3" id="KW-0193">Cuticle</keyword>
<evidence type="ECO:0000256" key="8">
    <source>
        <dbReference type="ARBA" id="ARBA00023136"/>
    </source>
</evidence>
<keyword evidence="8 9" id="KW-0472">Membrane</keyword>
<dbReference type="InterPro" id="IPR057475">
    <property type="entry name" value="CUT_C"/>
</dbReference>
<feature type="chain" id="PRO_5037517532" evidence="10">
    <location>
        <begin position="21"/>
        <end position="855"/>
    </location>
</feature>
<dbReference type="GO" id="GO:0005886">
    <property type="term" value="C:plasma membrane"/>
    <property type="evidence" value="ECO:0007669"/>
    <property type="project" value="UniProtKB-SubCell"/>
</dbReference>
<keyword evidence="7 9" id="KW-1133">Transmembrane helix</keyword>
<dbReference type="GO" id="GO:0042302">
    <property type="term" value="F:structural constituent of cuticle"/>
    <property type="evidence" value="ECO:0007669"/>
    <property type="project" value="UniProtKB-KW"/>
</dbReference>
<evidence type="ECO:0000256" key="2">
    <source>
        <dbReference type="ARBA" id="ARBA00004251"/>
    </source>
</evidence>
<dbReference type="Pfam" id="PF00083">
    <property type="entry name" value="Sugar_tr"/>
    <property type="match status" value="1"/>
</dbReference>
<dbReference type="Gene3D" id="1.20.1250.20">
    <property type="entry name" value="MFS general substrate transporter like domains"/>
    <property type="match status" value="1"/>
</dbReference>
<reference evidence="14" key="1">
    <citation type="submission" date="2022-11" db="UniProtKB">
        <authorList>
            <consortium name="WormBaseParasite"/>
        </authorList>
    </citation>
    <scope>IDENTIFICATION</scope>
</reference>
<dbReference type="InterPro" id="IPR020846">
    <property type="entry name" value="MFS_dom"/>
</dbReference>
<feature type="transmembrane region" description="Helical" evidence="9">
    <location>
        <begin position="535"/>
        <end position="554"/>
    </location>
</feature>
<feature type="transmembrane region" description="Helical" evidence="9">
    <location>
        <begin position="641"/>
        <end position="665"/>
    </location>
</feature>
<dbReference type="InterPro" id="IPR056953">
    <property type="entry name" value="CUT_N"/>
</dbReference>
<keyword evidence="6 10" id="KW-0732">Signal</keyword>
<feature type="domain" description="ZP" evidence="12">
    <location>
        <begin position="33"/>
        <end position="296"/>
    </location>
</feature>
<dbReference type="SMART" id="SM00241">
    <property type="entry name" value="ZP"/>
    <property type="match status" value="1"/>
</dbReference>
<comment type="subcellular location">
    <subcellularLocation>
        <location evidence="2">Cell membrane</location>
        <topology evidence="2">Single-pass type I membrane protein</topology>
    </subcellularLocation>
    <subcellularLocation>
        <location evidence="1">Membrane</location>
        <topology evidence="1">Multi-pass membrane protein</topology>
    </subcellularLocation>
</comment>
<feature type="transmembrane region" description="Helical" evidence="9">
    <location>
        <begin position="799"/>
        <end position="820"/>
    </location>
</feature>
<accession>A0A914XRR5</accession>
<evidence type="ECO:0000256" key="6">
    <source>
        <dbReference type="ARBA" id="ARBA00022729"/>
    </source>
</evidence>
<dbReference type="PROSITE" id="PS50850">
    <property type="entry name" value="MFS"/>
    <property type="match status" value="1"/>
</dbReference>
<evidence type="ECO:0000259" key="12">
    <source>
        <dbReference type="PROSITE" id="PS51034"/>
    </source>
</evidence>
<feature type="signal peptide" evidence="10">
    <location>
        <begin position="1"/>
        <end position="20"/>
    </location>
</feature>
<dbReference type="PROSITE" id="PS51034">
    <property type="entry name" value="ZP_2"/>
    <property type="match status" value="1"/>
</dbReference>
<dbReference type="InterPro" id="IPR051962">
    <property type="entry name" value="Cuticlin"/>
</dbReference>
<keyword evidence="5 9" id="KW-0812">Transmembrane</keyword>
<sequence>MFVALFRVVLLALLSSLASSVVIDNQITSAQLICTDRDLQLHAVVRTPLFQEGRAFVKDHSRDPSCQHVYQRSTTDNALMFRIPLGTCGMVRTAQYADRFSFTVTVVVSFHRVFITKASVDRAYRLTCEYTKAVSSTTKDFTVALAVSMLPTTLLPGRGVSGPGEDRIQCSYKLYLGDFQQYGIRQEAKYARVGDKVTHVWECSNLSPNHFIWVHDCIVNPEFSSNNDPVAIDARGCTLDPVIMSELEYQGPLYHTAIGHHHAYKFADYPNLLFKCSINICDRTSPSSCVYADRRAVIVPPICTRLQTRRKRQSNVTTTEESNSFMMEVLSDTLEVAQLSLQNTNDDITVHITSMGKITDFEQVFAMSKHYGWYQLFMLLVIQYTCINSAGNFLFVSFAGLKPSCAVPVAVTDVCDVIRECPANNTMSIFYSLYDEGIACPNSNLPNHMQTLMSIASGFGALAGGHLADIYGRKWVAYSGLVGMVVFGMITGAVTSWPMLALCMLAMGLSYGVAIDACMTLASETVGRKYRIVQTFAFQWSLAFQLVSLTAYLSGSWHKYIVIVNACCIPVLVLTLFWVESPRWLIQQKRYHDAAVALNTICRWNRCAVRFRKEQLIDIDIDANKEKTHYSVLHLFSSKKLTLYSIVMIASALTVEMTGIVILFNTQALAGSPFLNVALYGLLRMWVPAFVVFMDSKTKWFGRRTMFLGAQGITISAFASVILIYALKLQHDWQVPMTFLAMIGGVINSSIFFTVYKQYVIELYPTVMRGMAIGAFGVVERVGGALAPQLLILNSVWEGSAFTGAILIIAVSFVLGAIILPETRHRSMPDSFKSATQHDAITAAKQDDSIIEPNH</sequence>
<organism evidence="13 14">
    <name type="scientific">Plectus sambesii</name>
    <dbReference type="NCBI Taxonomy" id="2011161"/>
    <lineage>
        <taxon>Eukaryota</taxon>
        <taxon>Metazoa</taxon>
        <taxon>Ecdysozoa</taxon>
        <taxon>Nematoda</taxon>
        <taxon>Chromadorea</taxon>
        <taxon>Plectida</taxon>
        <taxon>Plectina</taxon>
        <taxon>Plectoidea</taxon>
        <taxon>Plectidae</taxon>
        <taxon>Plectus</taxon>
    </lineage>
</organism>
<dbReference type="WBParaSite" id="PSAMB.scaffold999size40496.g10216.t1">
    <property type="protein sequence ID" value="PSAMB.scaffold999size40496.g10216.t1"/>
    <property type="gene ID" value="PSAMB.scaffold999size40496.g10216"/>
</dbReference>
<evidence type="ECO:0000256" key="9">
    <source>
        <dbReference type="SAM" id="Phobius"/>
    </source>
</evidence>
<dbReference type="InterPro" id="IPR005828">
    <property type="entry name" value="MFS_sugar_transport-like"/>
</dbReference>
<protein>
    <submittedName>
        <fullName evidence="14">ZP domain-containing protein</fullName>
    </submittedName>
</protein>
<dbReference type="Proteomes" id="UP000887566">
    <property type="component" value="Unplaced"/>
</dbReference>
<feature type="domain" description="Major facilitator superfamily (MFS) profile" evidence="11">
    <location>
        <begin position="392"/>
        <end position="824"/>
    </location>
</feature>
<evidence type="ECO:0000256" key="4">
    <source>
        <dbReference type="ARBA" id="ARBA00022475"/>
    </source>
</evidence>
<feature type="transmembrane region" description="Helical" evidence="9">
    <location>
        <begin position="499"/>
        <end position="523"/>
    </location>
</feature>
<evidence type="ECO:0000256" key="10">
    <source>
        <dbReference type="SAM" id="SignalP"/>
    </source>
</evidence>
<feature type="transmembrane region" description="Helical" evidence="9">
    <location>
        <begin position="475"/>
        <end position="493"/>
    </location>
</feature>
<evidence type="ECO:0000313" key="13">
    <source>
        <dbReference type="Proteomes" id="UP000887566"/>
    </source>
</evidence>
<feature type="transmembrane region" description="Helical" evidence="9">
    <location>
        <begin position="560"/>
        <end position="579"/>
    </location>
</feature>
<dbReference type="Pfam" id="PF25057">
    <property type="entry name" value="CUT_N"/>
    <property type="match status" value="1"/>
</dbReference>
<evidence type="ECO:0000256" key="3">
    <source>
        <dbReference type="ARBA" id="ARBA00022460"/>
    </source>
</evidence>
<dbReference type="Pfam" id="PF25301">
    <property type="entry name" value="CUT_C"/>
    <property type="match status" value="1"/>
</dbReference>
<feature type="transmembrane region" description="Helical" evidence="9">
    <location>
        <begin position="677"/>
        <end position="694"/>
    </location>
</feature>
<feature type="transmembrane region" description="Helical" evidence="9">
    <location>
        <begin position="733"/>
        <end position="755"/>
    </location>
</feature>
<evidence type="ECO:0000256" key="1">
    <source>
        <dbReference type="ARBA" id="ARBA00004141"/>
    </source>
</evidence>
<name>A0A914XRR5_9BILA</name>
<feature type="transmembrane region" description="Helical" evidence="9">
    <location>
        <begin position="767"/>
        <end position="787"/>
    </location>
</feature>